<dbReference type="GO" id="GO:0015297">
    <property type="term" value="F:antiporter activity"/>
    <property type="evidence" value="ECO:0007669"/>
    <property type="project" value="InterPro"/>
</dbReference>
<feature type="transmembrane region" description="Helical" evidence="6">
    <location>
        <begin position="426"/>
        <end position="445"/>
    </location>
</feature>
<feature type="transmembrane region" description="Helical" evidence="6">
    <location>
        <begin position="12"/>
        <end position="35"/>
    </location>
</feature>
<sequence length="489" mass="55089">MGKIRKQSVLNLIGLQLGQVIGLVNKGILFPLIFIDTKEYWGLIELYYGYSMMIVPLIQFGNTRIITRLLPRFTTKAEALLGFVFKRMTLNAILGFGLLLIFPQEIANFTKDSDLFLSYYHLFVIMIGAVFMFDLGQSIATARHQSHIPLWVNNITLRLSSTAVLLSQYFYGFSMPVFLSVMIGVYVLNFGILLFYILRKEKVELNTDVFAKEEKREFVKFGRVIGLTNVSSTAQSQIMTAIVGGAFGLEIVAIFAFAKNIYSVVEMPGRAVMNATTSTVSMMMGNHEMDKVEGVYKKSSLSQFFLGVFILSLILVNIDILLNFFKDDSYYIAKTLILIMGLGKLFDYISGVNANIISNSDFYQFNLYFGIGNLVFQIALAYFLIDEYGLVGIALALAMTLVLSNVVRSVFVYMKFKIHGFEKRHVPLLLFGAVILAIALVPFPITYTTTILKDVVILIATLLYLKFFSPLQEFSVMLQKLPLLGKLFN</sequence>
<evidence type="ECO:0000256" key="2">
    <source>
        <dbReference type="ARBA" id="ARBA00022475"/>
    </source>
</evidence>
<evidence type="ECO:0000256" key="1">
    <source>
        <dbReference type="ARBA" id="ARBA00004651"/>
    </source>
</evidence>
<evidence type="ECO:0008006" key="9">
    <source>
        <dbReference type="Google" id="ProtNLM"/>
    </source>
</evidence>
<feature type="transmembrane region" description="Helical" evidence="6">
    <location>
        <begin position="148"/>
        <end position="171"/>
    </location>
</feature>
<dbReference type="GO" id="GO:0005886">
    <property type="term" value="C:plasma membrane"/>
    <property type="evidence" value="ECO:0007669"/>
    <property type="project" value="UniProtKB-SubCell"/>
</dbReference>
<gene>
    <name evidence="7" type="ORF">F8C82_01780</name>
</gene>
<comment type="caution">
    <text evidence="7">The sequence shown here is derived from an EMBL/GenBank/DDBJ whole genome shotgun (WGS) entry which is preliminary data.</text>
</comment>
<dbReference type="InterPro" id="IPR002528">
    <property type="entry name" value="MATE_fam"/>
</dbReference>
<dbReference type="InterPro" id="IPR050833">
    <property type="entry name" value="Poly_Biosynth_Transport"/>
</dbReference>
<dbReference type="EMBL" id="WBVQ01000001">
    <property type="protein sequence ID" value="KAB2817152.1"/>
    <property type="molecule type" value="Genomic_DNA"/>
</dbReference>
<dbReference type="GO" id="GO:0042910">
    <property type="term" value="F:xenobiotic transmembrane transporter activity"/>
    <property type="evidence" value="ECO:0007669"/>
    <property type="project" value="InterPro"/>
</dbReference>
<feature type="transmembrane region" description="Helical" evidence="6">
    <location>
        <begin position="331"/>
        <end position="353"/>
    </location>
</feature>
<feature type="transmembrane region" description="Helical" evidence="6">
    <location>
        <begin position="118"/>
        <end position="136"/>
    </location>
</feature>
<keyword evidence="5 6" id="KW-0472">Membrane</keyword>
<feature type="transmembrane region" description="Helical" evidence="6">
    <location>
        <begin position="391"/>
        <end position="414"/>
    </location>
</feature>
<proteinExistence type="predicted"/>
<evidence type="ECO:0000256" key="6">
    <source>
        <dbReference type="SAM" id="Phobius"/>
    </source>
</evidence>
<keyword evidence="4 6" id="KW-1133">Transmembrane helix</keyword>
<feature type="transmembrane region" description="Helical" evidence="6">
    <location>
        <begin position="177"/>
        <end position="198"/>
    </location>
</feature>
<keyword evidence="2" id="KW-1003">Cell membrane</keyword>
<evidence type="ECO:0000256" key="5">
    <source>
        <dbReference type="ARBA" id="ARBA00023136"/>
    </source>
</evidence>
<reference evidence="7 8" key="1">
    <citation type="submission" date="2019-10" db="EMBL/GenBank/DDBJ databases">
        <title>Genome sequence of Phaeocystidibacter marisrubri JCM30614 (type strain).</title>
        <authorList>
            <person name="Bowman J.P."/>
        </authorList>
    </citation>
    <scope>NUCLEOTIDE SEQUENCE [LARGE SCALE GENOMIC DNA]</scope>
    <source>
        <strain evidence="7 8">JCM 30614</strain>
    </source>
</reference>
<feature type="transmembrane region" description="Helical" evidence="6">
    <location>
        <begin position="47"/>
        <end position="67"/>
    </location>
</feature>
<evidence type="ECO:0000256" key="3">
    <source>
        <dbReference type="ARBA" id="ARBA00022692"/>
    </source>
</evidence>
<feature type="transmembrane region" description="Helical" evidence="6">
    <location>
        <begin position="304"/>
        <end position="325"/>
    </location>
</feature>
<dbReference type="PANTHER" id="PTHR30250">
    <property type="entry name" value="PST FAMILY PREDICTED COLANIC ACID TRANSPORTER"/>
    <property type="match status" value="1"/>
</dbReference>
<dbReference type="Proteomes" id="UP000484164">
    <property type="component" value="Unassembled WGS sequence"/>
</dbReference>
<dbReference type="AlphaFoldDB" id="A0A6L3ZGJ3"/>
<feature type="transmembrane region" description="Helical" evidence="6">
    <location>
        <begin position="365"/>
        <end position="385"/>
    </location>
</feature>
<dbReference type="RefSeq" id="WP_151691723.1">
    <property type="nucleotide sequence ID" value="NZ_BMGX01000002.1"/>
</dbReference>
<keyword evidence="8" id="KW-1185">Reference proteome</keyword>
<dbReference type="Pfam" id="PF01554">
    <property type="entry name" value="MatE"/>
    <property type="match status" value="1"/>
</dbReference>
<dbReference type="OrthoDB" id="88014at2"/>
<name>A0A6L3ZGJ3_9FLAO</name>
<evidence type="ECO:0000256" key="4">
    <source>
        <dbReference type="ARBA" id="ARBA00022989"/>
    </source>
</evidence>
<evidence type="ECO:0000313" key="7">
    <source>
        <dbReference type="EMBL" id="KAB2817152.1"/>
    </source>
</evidence>
<feature type="transmembrane region" description="Helical" evidence="6">
    <location>
        <begin position="451"/>
        <end position="468"/>
    </location>
</feature>
<dbReference type="PANTHER" id="PTHR30250:SF11">
    <property type="entry name" value="O-ANTIGEN TRANSPORTER-RELATED"/>
    <property type="match status" value="1"/>
</dbReference>
<feature type="transmembrane region" description="Helical" evidence="6">
    <location>
        <begin position="88"/>
        <end position="106"/>
    </location>
</feature>
<organism evidence="7 8">
    <name type="scientific">Phaeocystidibacter marisrubri</name>
    <dbReference type="NCBI Taxonomy" id="1577780"/>
    <lineage>
        <taxon>Bacteria</taxon>
        <taxon>Pseudomonadati</taxon>
        <taxon>Bacteroidota</taxon>
        <taxon>Flavobacteriia</taxon>
        <taxon>Flavobacteriales</taxon>
        <taxon>Phaeocystidibacteraceae</taxon>
        <taxon>Phaeocystidibacter</taxon>
    </lineage>
</organism>
<evidence type="ECO:0000313" key="8">
    <source>
        <dbReference type="Proteomes" id="UP000484164"/>
    </source>
</evidence>
<accession>A0A6L3ZGJ3</accession>
<keyword evidence="3 6" id="KW-0812">Transmembrane</keyword>
<protein>
    <recommendedName>
        <fullName evidence="9">Oligosaccharide flippase family protein</fullName>
    </recommendedName>
</protein>
<comment type="subcellular location">
    <subcellularLocation>
        <location evidence="1">Cell membrane</location>
        <topology evidence="1">Multi-pass membrane protein</topology>
    </subcellularLocation>
</comment>